<dbReference type="RefSeq" id="WP_258785642.1">
    <property type="nucleotide sequence ID" value="NZ_JANUGQ010000002.1"/>
</dbReference>
<dbReference type="InterPro" id="IPR010982">
    <property type="entry name" value="Lambda_DNA-bd_dom_sf"/>
</dbReference>
<sequence length="414" mass="44536">MLDHERIGIGALLRAARQQAGRTRREQATLVQDTHGSWFDPDNIKRWETERRLPTPVWRPALARAYALTPDQIDRAVATSRRARRTKEGNDDVDRRRFMETATAALGALPGISRARDGIDTALTGTDAGDIAYLTSAAERHQGGYRGRSPDTVLAEMERDLVLLREVLTRPHPARQRAELARTTAGVAGLVAIIQHDRGDQADAHRWFTTAATAAREAGDRRLTAWVLARHAMVPLNYGAPAQALRLAQQARRAAGPTPTAPAALATAVCARALAAAGNHATARAAITEAENLSQRLDTTAAADTWAGYPPQKHLVHLSQAYTLLGDTAAAYAAQDTAHTLTSTSSVMTRALLTMDTATCHAHDGDHQTAADTATAVLTGLPPGFRTGLVHSRATQLCHTLTGRPHTQLIAALR</sequence>
<dbReference type="Pfam" id="PF13560">
    <property type="entry name" value="HTH_31"/>
    <property type="match status" value="1"/>
</dbReference>
<accession>A0ABT2CE10</accession>
<keyword evidence="2" id="KW-1185">Reference proteome</keyword>
<organism evidence="1 2">
    <name type="scientific">Streptomyces pyxinae</name>
    <dbReference type="NCBI Taxonomy" id="2970734"/>
    <lineage>
        <taxon>Bacteria</taxon>
        <taxon>Bacillati</taxon>
        <taxon>Actinomycetota</taxon>
        <taxon>Actinomycetes</taxon>
        <taxon>Kitasatosporales</taxon>
        <taxon>Streptomycetaceae</taxon>
        <taxon>Streptomyces</taxon>
    </lineage>
</organism>
<protein>
    <submittedName>
        <fullName evidence="1">Helix-turn-helix domain-containing protein</fullName>
    </submittedName>
</protein>
<name>A0ABT2CE10_9ACTN</name>
<dbReference type="Proteomes" id="UP001431313">
    <property type="component" value="Unassembled WGS sequence"/>
</dbReference>
<dbReference type="SUPFAM" id="SSF48452">
    <property type="entry name" value="TPR-like"/>
    <property type="match status" value="1"/>
</dbReference>
<reference evidence="1" key="1">
    <citation type="submission" date="2022-08" db="EMBL/GenBank/DDBJ databases">
        <authorList>
            <person name="Somphong A."/>
            <person name="Phongsopitanun W."/>
        </authorList>
    </citation>
    <scope>NUCLEOTIDE SEQUENCE</scope>
    <source>
        <strain evidence="1">LP05-1</strain>
    </source>
</reference>
<gene>
    <name evidence="1" type="ORF">NX801_04845</name>
</gene>
<dbReference type="InterPro" id="IPR011990">
    <property type="entry name" value="TPR-like_helical_dom_sf"/>
</dbReference>
<dbReference type="Gene3D" id="1.10.260.40">
    <property type="entry name" value="lambda repressor-like DNA-binding domains"/>
    <property type="match status" value="1"/>
</dbReference>
<evidence type="ECO:0000313" key="1">
    <source>
        <dbReference type="EMBL" id="MCS0634996.1"/>
    </source>
</evidence>
<evidence type="ECO:0000313" key="2">
    <source>
        <dbReference type="Proteomes" id="UP001431313"/>
    </source>
</evidence>
<proteinExistence type="predicted"/>
<dbReference type="EMBL" id="JANUGQ010000002">
    <property type="protein sequence ID" value="MCS0634996.1"/>
    <property type="molecule type" value="Genomic_DNA"/>
</dbReference>
<comment type="caution">
    <text evidence="1">The sequence shown here is derived from an EMBL/GenBank/DDBJ whole genome shotgun (WGS) entry which is preliminary data.</text>
</comment>